<evidence type="ECO:0000256" key="1">
    <source>
        <dbReference type="ARBA" id="ARBA00022703"/>
    </source>
</evidence>
<dbReference type="PROSITE" id="PS50168">
    <property type="entry name" value="DED"/>
    <property type="match status" value="2"/>
</dbReference>
<dbReference type="PANTHER" id="PTHR48169:SF7">
    <property type="entry name" value="CASPASE 10"/>
    <property type="match status" value="1"/>
</dbReference>
<keyword evidence="2" id="KW-0175">Coiled coil</keyword>
<evidence type="ECO:0000259" key="4">
    <source>
        <dbReference type="PROSITE" id="PS50168"/>
    </source>
</evidence>
<dbReference type="GO" id="GO:0042981">
    <property type="term" value="P:regulation of apoptotic process"/>
    <property type="evidence" value="ECO:0007669"/>
    <property type="project" value="InterPro"/>
</dbReference>
<feature type="domain" description="DED" evidence="4">
    <location>
        <begin position="91"/>
        <end position="170"/>
    </location>
</feature>
<reference evidence="5 6" key="1">
    <citation type="submission" date="2022-05" db="EMBL/GenBank/DDBJ databases">
        <authorList>
            <consortium name="Genoscope - CEA"/>
            <person name="William W."/>
        </authorList>
    </citation>
    <scope>NUCLEOTIDE SEQUENCE [LARGE SCALE GENOMIC DNA]</scope>
</reference>
<feature type="domain" description="DED" evidence="4">
    <location>
        <begin position="5"/>
        <end position="84"/>
    </location>
</feature>
<dbReference type="EMBL" id="CALNXJ010000044">
    <property type="protein sequence ID" value="CAH3148421.1"/>
    <property type="molecule type" value="Genomic_DNA"/>
</dbReference>
<organism evidence="5 6">
    <name type="scientific">Pocillopora meandrina</name>
    <dbReference type="NCBI Taxonomy" id="46732"/>
    <lineage>
        <taxon>Eukaryota</taxon>
        <taxon>Metazoa</taxon>
        <taxon>Cnidaria</taxon>
        <taxon>Anthozoa</taxon>
        <taxon>Hexacorallia</taxon>
        <taxon>Scleractinia</taxon>
        <taxon>Astrocoeniina</taxon>
        <taxon>Pocilloporidae</taxon>
        <taxon>Pocillopora</taxon>
    </lineage>
</organism>
<dbReference type="InterPro" id="IPR001875">
    <property type="entry name" value="DED_dom"/>
</dbReference>
<evidence type="ECO:0000313" key="5">
    <source>
        <dbReference type="EMBL" id="CAH3148421.1"/>
    </source>
</evidence>
<dbReference type="AlphaFoldDB" id="A0AAU9XKA3"/>
<dbReference type="SUPFAM" id="SSF47986">
    <property type="entry name" value="DEATH domain"/>
    <property type="match status" value="2"/>
</dbReference>
<feature type="region of interest" description="Disordered" evidence="3">
    <location>
        <begin position="456"/>
        <end position="476"/>
    </location>
</feature>
<protein>
    <recommendedName>
        <fullName evidence="4">DED domain-containing protein</fullName>
    </recommendedName>
</protein>
<dbReference type="Pfam" id="PF20694">
    <property type="entry name" value="TRADD-like_N"/>
    <property type="match status" value="1"/>
</dbReference>
<sequence length="860" mass="98638">MSATEYNNLLFAISRKLDELNALDHLLFMCRGNLAPGSEGIIHDTLSLCKELEENNNLGSDRLQLMKRLLRGVEDWALLEKVEKFERKRKEYKALLEKIIYSLDTLNDLERLIAICRESVREGSEGNIEDVRSLFRELENQGNLEIDYLDVVKNILAETESNELLKELEQFEERRNREDKSEARKAQRAALMSSVRSTLVGVVNIKTVFKVVAGGLTVVSAMEVLSRWSSFDQLVAAVQTCVLPAGTRLVQITDGCVCLTVQAESLSALKLLWKLYQDGTLQKHLYDFFVTDEVRELADGEDVEVNVTIDEREYQKACVELIQGAQGGATIDSVERKRRNSDSAVYFNAKELPLSRLECLETELKYLHNRITLLEEKNQNLGSHSLEKVEIAPLGSYDESFDYKPWDPTTMEKDILKMEGSERRESKQTMKFMGAEKIDFVQRYIENVQETYSLTTETSDSGLGARTAVSEEETEDVRDSSTICVKDLGEESINEVDRKLSVDKVGLERVFRFFGLKVDFRPSSHVSCMRQIAHSFPNTPVDLMRQCFEALQMYDLVDLLEKAVKTISLRPVLSFGEVETLRTGNLPTKSHNNVVVLVVNDSADKDLNQKIEGFFKELNSQNDVTVIRSSRSEEKLKELRDLKQNQMHMNQKQMYLKRLSEVVKIGTKLKSTAENRRLDRQLLEVKFEIALLEKEMAMNKPLVEEQLKENEETKTIIMSTMDNWIQNQEKFTAIFLAFIIDEEKSIYDYNVLSECVASKLSSLPYHTKIVVGAPRGKIVRKVPEMLSIGSPDRPITSSIFNSMIEIFIKRYHKVDLVSMMRELLRTCPELISKRGMNDFRSNLSTLPSFEKRKELELERR</sequence>
<dbReference type="InterPro" id="IPR049341">
    <property type="entry name" value="TRADD-like_N"/>
</dbReference>
<gene>
    <name evidence="5" type="ORF">PMEA_00023869</name>
</gene>
<dbReference type="GO" id="GO:0006915">
    <property type="term" value="P:apoptotic process"/>
    <property type="evidence" value="ECO:0007669"/>
    <property type="project" value="UniProtKB-KW"/>
</dbReference>
<dbReference type="Pfam" id="PF01335">
    <property type="entry name" value="DED"/>
    <property type="match status" value="1"/>
</dbReference>
<evidence type="ECO:0000256" key="2">
    <source>
        <dbReference type="SAM" id="Coils"/>
    </source>
</evidence>
<dbReference type="PANTHER" id="PTHR48169">
    <property type="entry name" value="DED DOMAIN-CONTAINING PROTEIN"/>
    <property type="match status" value="1"/>
</dbReference>
<dbReference type="Gene3D" id="1.10.533.10">
    <property type="entry name" value="Death Domain, Fas"/>
    <property type="match status" value="2"/>
</dbReference>
<dbReference type="InterPro" id="IPR011029">
    <property type="entry name" value="DEATH-like_dom_sf"/>
</dbReference>
<feature type="coiled-coil region" evidence="2">
    <location>
        <begin position="121"/>
        <end position="181"/>
    </location>
</feature>
<comment type="caution">
    <text evidence="5">The sequence shown here is derived from an EMBL/GenBank/DDBJ whole genome shotgun (WGS) entry which is preliminary data.</text>
</comment>
<name>A0AAU9XKA3_9CNID</name>
<evidence type="ECO:0000256" key="3">
    <source>
        <dbReference type="SAM" id="MobiDB-lite"/>
    </source>
</evidence>
<evidence type="ECO:0000313" key="6">
    <source>
        <dbReference type="Proteomes" id="UP001159428"/>
    </source>
</evidence>
<keyword evidence="1" id="KW-0053">Apoptosis</keyword>
<accession>A0AAU9XKA3</accession>
<keyword evidence="6" id="KW-1185">Reference proteome</keyword>
<proteinExistence type="predicted"/>
<dbReference type="Proteomes" id="UP001159428">
    <property type="component" value="Unassembled WGS sequence"/>
</dbReference>